<comment type="similarity">
    <text evidence="1 3">Belongs to the nucleosome assembly protein (NAP) family.</text>
</comment>
<dbReference type="KEGG" id="mng:MNEG_1215"/>
<feature type="region of interest" description="Disordered" evidence="4">
    <location>
        <begin position="214"/>
        <end position="233"/>
    </location>
</feature>
<evidence type="ECO:0000256" key="1">
    <source>
        <dbReference type="ARBA" id="ARBA00009947"/>
    </source>
</evidence>
<feature type="region of interest" description="Disordered" evidence="4">
    <location>
        <begin position="258"/>
        <end position="291"/>
    </location>
</feature>
<evidence type="ECO:0000313" key="6">
    <source>
        <dbReference type="EMBL" id="KIZ06732.1"/>
    </source>
</evidence>
<dbReference type="PANTHER" id="PTHR11875">
    <property type="entry name" value="TESTIS-SPECIFIC Y-ENCODED PROTEIN"/>
    <property type="match status" value="1"/>
</dbReference>
<keyword evidence="5" id="KW-1133">Transmembrane helix</keyword>
<dbReference type="GO" id="GO:0000724">
    <property type="term" value="P:double-strand break repair via homologous recombination"/>
    <property type="evidence" value="ECO:0007669"/>
    <property type="project" value="UniProtKB-ARBA"/>
</dbReference>
<sequence length="627" mass="65784">MSVLQQIAELELASEVAKLGERRHALVSGKAQPEPAELEGWDDAEAKSLNSGGGGGAGAAPKGVPYFWASVLSNCDAVAQSVTGRDRLALEYLRDVRRLTGRGDGVRGVELVFDAKNPYFHNKTLRRAIGQGVDEGTHIDWKDAAHNLTVKEVSRKAKKPKKGKGKGAGGGDGGGDDAPVRTRLKPCPSFFRFFEVESAGAAAHLERGLVPEIEEAGEFEEGDEQDARAEAKRESDAELLAALAGPVVLRATHLYLEGPLQGGGRGSGGGASRGGGSSEDEDDYELVAGGGAGTVADLPPATRAVVAALGAVQRRMDEAVSRSRAARHTAADAATQKLRGLYAQRRALLAGEDAPRCFWLRALRSIDAAALAITPRDAAVLQHLVDVRYEVQQDSAGSASSGAGGGGGGGGEQQVQGLLELEFGETCPQLAGTRVLRKSYHFTVGVGASGAPALRLLSSKVLAAPQWAPGVRDPTHRKARDGRLRPCASFFQLFRAAGGGGKWAFNLTGPEKDVQSEANELEVELLEELQAATLPRAAAIYSAAPRGDDIAASDDEGASSEEEGAEEEEAGSDSEEAAARRAALRQRKEQAGARPWWRISRGGALILLLVLMLAGQYLALILHLTGG</sequence>
<keyword evidence="7" id="KW-1185">Reference proteome</keyword>
<evidence type="ECO:0000256" key="3">
    <source>
        <dbReference type="RuleBase" id="RU003876"/>
    </source>
</evidence>
<name>A0A0D2N2X0_9CHLO</name>
<feature type="compositionally biased region" description="Basic residues" evidence="4">
    <location>
        <begin position="156"/>
        <end position="165"/>
    </location>
</feature>
<dbReference type="STRING" id="145388.A0A0D2N2X0"/>
<feature type="compositionally biased region" description="Acidic residues" evidence="4">
    <location>
        <begin position="551"/>
        <end position="576"/>
    </location>
</feature>
<protein>
    <submittedName>
        <fullName evidence="6">Uncharacterized protein</fullName>
    </submittedName>
</protein>
<feature type="compositionally biased region" description="Acidic residues" evidence="4">
    <location>
        <begin position="214"/>
        <end position="224"/>
    </location>
</feature>
<reference evidence="6 7" key="1">
    <citation type="journal article" date="2013" name="BMC Genomics">
        <title>Reconstruction of the lipid metabolism for the microalga Monoraphidium neglectum from its genome sequence reveals characteristics suitable for biofuel production.</title>
        <authorList>
            <person name="Bogen C."/>
            <person name="Al-Dilaimi A."/>
            <person name="Albersmeier A."/>
            <person name="Wichmann J."/>
            <person name="Grundmann M."/>
            <person name="Rupp O."/>
            <person name="Lauersen K.J."/>
            <person name="Blifernez-Klassen O."/>
            <person name="Kalinowski J."/>
            <person name="Goesmann A."/>
            <person name="Mussgnug J.H."/>
            <person name="Kruse O."/>
        </authorList>
    </citation>
    <scope>NUCLEOTIDE SEQUENCE [LARGE SCALE GENOMIC DNA]</scope>
    <source>
        <strain evidence="6 7">SAG 48.87</strain>
    </source>
</reference>
<accession>A0A0D2N2X0</accession>
<dbReference type="Gene3D" id="3.30.1120.90">
    <property type="entry name" value="Nucleosome assembly protein"/>
    <property type="match status" value="2"/>
</dbReference>
<keyword evidence="5" id="KW-0812">Transmembrane</keyword>
<feature type="region of interest" description="Disordered" evidence="4">
    <location>
        <begin position="151"/>
        <end position="181"/>
    </location>
</feature>
<dbReference type="AlphaFoldDB" id="A0A0D2N2X0"/>
<proteinExistence type="inferred from homology"/>
<evidence type="ECO:0000256" key="4">
    <source>
        <dbReference type="SAM" id="MobiDB-lite"/>
    </source>
</evidence>
<feature type="compositionally biased region" description="Gly residues" evidence="4">
    <location>
        <begin position="260"/>
        <end position="277"/>
    </location>
</feature>
<dbReference type="InterPro" id="IPR002164">
    <property type="entry name" value="NAP_family"/>
</dbReference>
<gene>
    <name evidence="6" type="ORF">MNEG_1215</name>
</gene>
<dbReference type="EMBL" id="KK100336">
    <property type="protein sequence ID" value="KIZ06732.1"/>
    <property type="molecule type" value="Genomic_DNA"/>
</dbReference>
<dbReference type="SUPFAM" id="SSF143113">
    <property type="entry name" value="NAP-like"/>
    <property type="match status" value="2"/>
</dbReference>
<dbReference type="Pfam" id="PF00956">
    <property type="entry name" value="NAP"/>
    <property type="match status" value="1"/>
</dbReference>
<dbReference type="RefSeq" id="XP_013905751.1">
    <property type="nucleotide sequence ID" value="XM_014050297.1"/>
</dbReference>
<feature type="region of interest" description="Disordered" evidence="4">
    <location>
        <begin position="549"/>
        <end position="585"/>
    </location>
</feature>
<dbReference type="Proteomes" id="UP000054498">
    <property type="component" value="Unassembled WGS sequence"/>
</dbReference>
<dbReference type="GeneID" id="25729483"/>
<evidence type="ECO:0000256" key="5">
    <source>
        <dbReference type="SAM" id="Phobius"/>
    </source>
</evidence>
<dbReference type="GO" id="GO:0006334">
    <property type="term" value="P:nucleosome assembly"/>
    <property type="evidence" value="ECO:0007669"/>
    <property type="project" value="InterPro"/>
</dbReference>
<feature type="transmembrane region" description="Helical" evidence="5">
    <location>
        <begin position="604"/>
        <end position="624"/>
    </location>
</feature>
<organism evidence="6 7">
    <name type="scientific">Monoraphidium neglectum</name>
    <dbReference type="NCBI Taxonomy" id="145388"/>
    <lineage>
        <taxon>Eukaryota</taxon>
        <taxon>Viridiplantae</taxon>
        <taxon>Chlorophyta</taxon>
        <taxon>core chlorophytes</taxon>
        <taxon>Chlorophyceae</taxon>
        <taxon>CS clade</taxon>
        <taxon>Sphaeropleales</taxon>
        <taxon>Selenastraceae</taxon>
        <taxon>Monoraphidium</taxon>
    </lineage>
</organism>
<dbReference type="InterPro" id="IPR037231">
    <property type="entry name" value="NAP-like_sf"/>
</dbReference>
<evidence type="ECO:0000313" key="7">
    <source>
        <dbReference type="Proteomes" id="UP000054498"/>
    </source>
</evidence>
<dbReference type="GO" id="GO:0005634">
    <property type="term" value="C:nucleus"/>
    <property type="evidence" value="ECO:0007669"/>
    <property type="project" value="InterPro"/>
</dbReference>
<evidence type="ECO:0000256" key="2">
    <source>
        <dbReference type="ARBA" id="ARBA00023186"/>
    </source>
</evidence>
<keyword evidence="2" id="KW-0143">Chaperone</keyword>
<dbReference type="GO" id="GO:0042393">
    <property type="term" value="F:histone binding"/>
    <property type="evidence" value="ECO:0007669"/>
    <property type="project" value="UniProtKB-ARBA"/>
</dbReference>
<keyword evidence="5" id="KW-0472">Membrane</keyword>
<dbReference type="OrthoDB" id="547411at2759"/>